<dbReference type="OrthoDB" id="10001438at2759"/>
<feature type="signal peptide" evidence="1">
    <location>
        <begin position="1"/>
        <end position="25"/>
    </location>
</feature>
<dbReference type="Proteomes" id="UP000039324">
    <property type="component" value="Unassembled WGS sequence"/>
</dbReference>
<reference evidence="2 4" key="1">
    <citation type="submission" date="2015-02" db="EMBL/GenBank/DDBJ databases">
        <authorList>
            <person name="Chooi Y.-H."/>
        </authorList>
    </citation>
    <scope>NUCLEOTIDE SEQUENCE [LARGE SCALE GENOMIC DNA]</scope>
    <source>
        <strain evidence="2">E3</strain>
    </source>
</reference>
<sequence length="369" mass="41765">MATTGRAVTAAVVLVLVSMMIVQNAVLFRSCGSTSWFNESPEPGPRAALLRTDRGTQRYVLLCVDSTPRYMFWLPFTAITWLTRQKFIPVIFIIYNDDQGLATHVEIVRRCLRSLGVDHVFLVRSDRSDQTRMTQHARLYAAMLPLFHSSDWIVTSDADLLPVAIGNGDYYAANGSQAIWLTDLAEFDFYDDIHGHVFKQWPLCNIGMTAAAWRRVMRYSPVASADDFLAIVPQVIVEDLMTMMGYRGKVGHVAGAEDSWFWDQQMFSLRLHAAVASGCIIWERDVAVTKRTNANRIDRIGWPSEPLTAREIDTKFDAHLPRIPDQAPTYVDLFARTEWLLVHVLNDDEPALSTLRTFTEQFQDATASP</sequence>
<dbReference type="EMBL" id="OVEO01000009">
    <property type="protein sequence ID" value="SPQ98206.1"/>
    <property type="molecule type" value="Genomic_DNA"/>
</dbReference>
<geneLocation type="mitochondrion" evidence="3"/>
<accession>A0A0G4IS89</accession>
<dbReference type="AlphaFoldDB" id="A0A0G4IS89"/>
<feature type="chain" id="PRO_5035990734" description="Nucleotide-diphospho-sugar transferase domain-containing protein" evidence="1">
    <location>
        <begin position="26"/>
        <end position="369"/>
    </location>
</feature>
<keyword evidence="4" id="KW-1185">Reference proteome</keyword>
<evidence type="ECO:0000313" key="3">
    <source>
        <dbReference type="EMBL" id="SPQ98206.1"/>
    </source>
</evidence>
<dbReference type="EMBL" id="CDSF01000081">
    <property type="protein sequence ID" value="CEO97991.1"/>
    <property type="molecule type" value="Genomic_DNA"/>
</dbReference>
<evidence type="ECO:0000313" key="4">
    <source>
        <dbReference type="Proteomes" id="UP000039324"/>
    </source>
</evidence>
<proteinExistence type="predicted"/>
<keyword evidence="1" id="KW-0732">Signal</keyword>
<evidence type="ECO:0000256" key="1">
    <source>
        <dbReference type="SAM" id="SignalP"/>
    </source>
</evidence>
<evidence type="ECO:0000313" key="2">
    <source>
        <dbReference type="EMBL" id="CEO97991.1"/>
    </source>
</evidence>
<reference evidence="3 5" key="2">
    <citation type="submission" date="2018-03" db="EMBL/GenBank/DDBJ databases">
        <authorList>
            <person name="Fogelqvist J."/>
        </authorList>
    </citation>
    <scope>NUCLEOTIDE SEQUENCE [LARGE SCALE GENOMIC DNA]</scope>
</reference>
<gene>
    <name evidence="2" type="ORF">PBRA_006105</name>
    <name evidence="3" type="ORF">PLBR_LOCUS5421</name>
</gene>
<dbReference type="Proteomes" id="UP000290189">
    <property type="component" value="Unassembled WGS sequence"/>
</dbReference>
<name>A0A0G4IS89_PLABS</name>
<protein>
    <recommendedName>
        <fullName evidence="6">Nucleotide-diphospho-sugar transferase domain-containing protein</fullName>
    </recommendedName>
</protein>
<evidence type="ECO:0000313" key="5">
    <source>
        <dbReference type="Proteomes" id="UP000290189"/>
    </source>
</evidence>
<organism evidence="2 4">
    <name type="scientific">Plasmodiophora brassicae</name>
    <name type="common">Clubroot disease agent</name>
    <dbReference type="NCBI Taxonomy" id="37360"/>
    <lineage>
        <taxon>Eukaryota</taxon>
        <taxon>Sar</taxon>
        <taxon>Rhizaria</taxon>
        <taxon>Endomyxa</taxon>
        <taxon>Phytomyxea</taxon>
        <taxon>Plasmodiophorida</taxon>
        <taxon>Plasmodiophoridae</taxon>
        <taxon>Plasmodiophora</taxon>
    </lineage>
</organism>
<evidence type="ECO:0008006" key="6">
    <source>
        <dbReference type="Google" id="ProtNLM"/>
    </source>
</evidence>
<keyword evidence="3" id="KW-0496">Mitochondrion</keyword>